<dbReference type="Proteomes" id="UP000234585">
    <property type="component" value="Unassembled WGS sequence"/>
</dbReference>
<keyword evidence="1" id="KW-0812">Transmembrane</keyword>
<dbReference type="AlphaFoldDB" id="A0A2I2EY41"/>
<dbReference type="GeneID" id="36521770"/>
<organism evidence="2 3">
    <name type="scientific">Aspergillus candidus</name>
    <dbReference type="NCBI Taxonomy" id="41067"/>
    <lineage>
        <taxon>Eukaryota</taxon>
        <taxon>Fungi</taxon>
        <taxon>Dikarya</taxon>
        <taxon>Ascomycota</taxon>
        <taxon>Pezizomycotina</taxon>
        <taxon>Eurotiomycetes</taxon>
        <taxon>Eurotiomycetidae</taxon>
        <taxon>Eurotiales</taxon>
        <taxon>Aspergillaceae</taxon>
        <taxon>Aspergillus</taxon>
        <taxon>Aspergillus subgen. Circumdati</taxon>
    </lineage>
</organism>
<dbReference type="EMBL" id="KZ559214">
    <property type="protein sequence ID" value="PLB33295.1"/>
    <property type="molecule type" value="Genomic_DNA"/>
</dbReference>
<accession>A0A2I2EY41</accession>
<dbReference type="RefSeq" id="XP_024667307.1">
    <property type="nucleotide sequence ID" value="XM_024814610.1"/>
</dbReference>
<evidence type="ECO:0000256" key="1">
    <source>
        <dbReference type="SAM" id="Phobius"/>
    </source>
</evidence>
<evidence type="ECO:0000313" key="3">
    <source>
        <dbReference type="Proteomes" id="UP000234585"/>
    </source>
</evidence>
<keyword evidence="1" id="KW-1133">Transmembrane helix</keyword>
<keyword evidence="3" id="KW-1185">Reference proteome</keyword>
<name>A0A2I2EY41_ASPCN</name>
<gene>
    <name evidence="2" type="ORF">BDW47DRAFT_114227</name>
</gene>
<keyword evidence="1" id="KW-0472">Membrane</keyword>
<reference evidence="2 3" key="1">
    <citation type="submission" date="2017-12" db="EMBL/GenBank/DDBJ databases">
        <authorList>
            <consortium name="DOE Joint Genome Institute"/>
            <person name="Haridas S."/>
            <person name="Kjaerbolling I."/>
            <person name="Vesth T.C."/>
            <person name="Frisvad J.C."/>
            <person name="Nybo J.L."/>
            <person name="Theobald S."/>
            <person name="Kuo A."/>
            <person name="Bowyer P."/>
            <person name="Matsuda Y."/>
            <person name="Mondo S."/>
            <person name="Lyhne E.K."/>
            <person name="Kogle M.E."/>
            <person name="Clum A."/>
            <person name="Lipzen A."/>
            <person name="Salamov A."/>
            <person name="Ngan C.Y."/>
            <person name="Daum C."/>
            <person name="Chiniquy J."/>
            <person name="Barry K."/>
            <person name="LaButti K."/>
            <person name="Simmons B.A."/>
            <person name="Magnuson J.K."/>
            <person name="Mortensen U.H."/>
            <person name="Larsen T.O."/>
            <person name="Grigoriev I.V."/>
            <person name="Baker S.E."/>
            <person name="Andersen M.R."/>
            <person name="Nordberg H.P."/>
            <person name="Cantor M.N."/>
            <person name="Hua S.X."/>
        </authorList>
    </citation>
    <scope>NUCLEOTIDE SEQUENCE [LARGE SCALE GENOMIC DNA]</scope>
    <source>
        <strain evidence="2 3">CBS 102.13</strain>
    </source>
</reference>
<evidence type="ECO:0000313" key="2">
    <source>
        <dbReference type="EMBL" id="PLB33295.1"/>
    </source>
</evidence>
<protein>
    <recommendedName>
        <fullName evidence="4">Transmembrane protein</fullName>
    </recommendedName>
</protein>
<sequence>MVSNQSPRLFHAQVCFLILISVFAVRFLFLCLLFSFLFFFVFFLFLSPFDSFFPCSFFGVVLDFRSLPSHLALSPLVRQARACVSISGPPRWLSAMRELQSTLIVCVSTGPHEKLAPSLNSQTAVGCEHTNNW</sequence>
<evidence type="ECO:0008006" key="4">
    <source>
        <dbReference type="Google" id="ProtNLM"/>
    </source>
</evidence>
<proteinExistence type="predicted"/>
<feature type="transmembrane region" description="Helical" evidence="1">
    <location>
        <begin position="12"/>
        <end position="45"/>
    </location>
</feature>